<feature type="domain" description="Aerotolerance regulator N-terminal" evidence="2">
    <location>
        <begin position="1"/>
        <end position="76"/>
    </location>
</feature>
<comment type="caution">
    <text evidence="3">The sequence shown here is derived from an EMBL/GenBank/DDBJ whole genome shotgun (WGS) entry which is preliminary data.</text>
</comment>
<accession>A0A7C4G9E3</accession>
<dbReference type="Pfam" id="PF07584">
    <property type="entry name" value="BatA"/>
    <property type="match status" value="1"/>
</dbReference>
<dbReference type="AlphaFoldDB" id="A0A7C4G9E3"/>
<keyword evidence="1" id="KW-0472">Membrane</keyword>
<dbReference type="Gene3D" id="3.40.50.410">
    <property type="entry name" value="von Willebrand factor, type A domain"/>
    <property type="match status" value="1"/>
</dbReference>
<dbReference type="InterPro" id="IPR011933">
    <property type="entry name" value="Double_TM_dom"/>
</dbReference>
<protein>
    <submittedName>
        <fullName evidence="3">VWA domain-containing protein</fullName>
    </submittedName>
</protein>
<name>A0A7C4G9E3_UNCW3</name>
<dbReference type="InterPro" id="IPR024163">
    <property type="entry name" value="Aerotolerance_reg_N"/>
</dbReference>
<keyword evidence="1" id="KW-0812">Transmembrane</keyword>
<dbReference type="SUPFAM" id="SSF53300">
    <property type="entry name" value="vWA-like"/>
    <property type="match status" value="1"/>
</dbReference>
<dbReference type="PANTHER" id="PTHR37464:SF1">
    <property type="entry name" value="BLL2463 PROTEIN"/>
    <property type="match status" value="1"/>
</dbReference>
<dbReference type="PANTHER" id="PTHR37464">
    <property type="entry name" value="BLL2463 PROTEIN"/>
    <property type="match status" value="1"/>
</dbReference>
<evidence type="ECO:0000259" key="2">
    <source>
        <dbReference type="Pfam" id="PF07584"/>
    </source>
</evidence>
<dbReference type="NCBIfam" id="TIGR02226">
    <property type="entry name" value="two_anch"/>
    <property type="match status" value="1"/>
</dbReference>
<dbReference type="InterPro" id="IPR036465">
    <property type="entry name" value="vWFA_dom_sf"/>
</dbReference>
<gene>
    <name evidence="3" type="ORF">ENS41_02225</name>
</gene>
<keyword evidence="1" id="KW-1133">Transmembrane helix</keyword>
<feature type="transmembrane region" description="Helical" evidence="1">
    <location>
        <begin position="6"/>
        <end position="24"/>
    </location>
</feature>
<dbReference type="EMBL" id="DSUT01000042">
    <property type="protein sequence ID" value="HGK27754.1"/>
    <property type="molecule type" value="Genomic_DNA"/>
</dbReference>
<evidence type="ECO:0000313" key="3">
    <source>
        <dbReference type="EMBL" id="HGK27754.1"/>
    </source>
</evidence>
<sequence length="623" mass="66681">MGFAAPGLLPLAALAAIPVVIHLLSRLRLQRQNFPALMLLQSVRRERFSWLRLKEIILLLLRTLLLATLLLSLSRPYLRPRTQPGPAGDVVLVLDDSYSMGYGSRWQKAIDNCSQLLRSLGPGRRAALLTTSGTDPFPELAADPRPRLALLDTLRPSFSAAGLGPALDRAVKLAAPSRAEVWVFSDLQAGSLPADWHAPAGLKPVFVDCGSEQFDNSGVTEVRLEERRIVARLANYGSRPVTRTATLSLEERREEKVVSIPARGTADVVFDTPLPRSGTVTGSVDMLTDSLPADDRRWFAFTVPDEIRVLVLQSAAAPADYILDALAAGQSAPLRVTVADITETGRLDLRDYSVIVVSDAGRLDPAGRSRLNFALGSGRALLLMFADGTSPDAAMETYFRIAGEVRPAGFVTIAAADTSHPLLARLARAELASARFFVHAKLEPRAATVLARFSDSDPFILEAAEGRLQVWTAAPLPALTDLVFRAAFAPLLVRSVNYLAAVGSRADYPVGETIRIPAPRAGPVTVSTPAGNLALTAEASTARPSVTLSDTRIPGIYRLAEGPAVAVNPVPAEGDLRRMTAAECSAREIEVRDNVGRPAVDLVLPLLLAAAVALAAEMLLLAL</sequence>
<organism evidence="3">
    <name type="scientific">candidate division WOR-3 bacterium</name>
    <dbReference type="NCBI Taxonomy" id="2052148"/>
    <lineage>
        <taxon>Bacteria</taxon>
        <taxon>Bacteria division WOR-3</taxon>
    </lineage>
</organism>
<feature type="transmembrane region" description="Helical" evidence="1">
    <location>
        <begin position="56"/>
        <end position="74"/>
    </location>
</feature>
<evidence type="ECO:0000256" key="1">
    <source>
        <dbReference type="SAM" id="Phobius"/>
    </source>
</evidence>
<reference evidence="3" key="1">
    <citation type="journal article" date="2020" name="mSystems">
        <title>Genome- and Community-Level Interaction Insights into Carbon Utilization and Element Cycling Functions of Hydrothermarchaeota in Hydrothermal Sediment.</title>
        <authorList>
            <person name="Zhou Z."/>
            <person name="Liu Y."/>
            <person name="Xu W."/>
            <person name="Pan J."/>
            <person name="Luo Z.H."/>
            <person name="Li M."/>
        </authorList>
    </citation>
    <scope>NUCLEOTIDE SEQUENCE [LARGE SCALE GENOMIC DNA]</scope>
    <source>
        <strain evidence="3">SpSt-488</strain>
    </source>
</reference>
<proteinExistence type="predicted"/>